<dbReference type="InParanoid" id="A0A6P8IFY4"/>
<dbReference type="GO" id="GO:0061817">
    <property type="term" value="P:endoplasmic reticulum-plasma membrane tethering"/>
    <property type="evidence" value="ECO:0007669"/>
    <property type="project" value="InterPro"/>
</dbReference>
<dbReference type="GO" id="GO:0031210">
    <property type="term" value="F:phosphatidylcholine binding"/>
    <property type="evidence" value="ECO:0007669"/>
    <property type="project" value="TreeGrafter"/>
</dbReference>
<accession>A0A6P8IFY4</accession>
<proteinExistence type="inferred from homology"/>
<keyword evidence="4" id="KW-0813">Transport</keyword>
<dbReference type="GO" id="GO:0005886">
    <property type="term" value="C:plasma membrane"/>
    <property type="evidence" value="ECO:0007669"/>
    <property type="project" value="UniProtKB-SubCell"/>
</dbReference>
<feature type="region of interest" description="Disordered" evidence="14">
    <location>
        <begin position="1357"/>
        <end position="1388"/>
    </location>
</feature>
<evidence type="ECO:0000256" key="13">
    <source>
        <dbReference type="ARBA" id="ARBA00023136"/>
    </source>
</evidence>
<evidence type="ECO:0000313" key="18">
    <source>
        <dbReference type="Proteomes" id="UP000515163"/>
    </source>
</evidence>
<feature type="compositionally biased region" description="Low complexity" evidence="14">
    <location>
        <begin position="611"/>
        <end position="633"/>
    </location>
</feature>
<dbReference type="GeneID" id="116300826"/>
<evidence type="ECO:0000256" key="10">
    <source>
        <dbReference type="ARBA" id="ARBA00022989"/>
    </source>
</evidence>
<dbReference type="SUPFAM" id="SSF49562">
    <property type="entry name" value="C2 domain (Calcium/lipid-binding domain, CaLB)"/>
    <property type="match status" value="6"/>
</dbReference>
<feature type="domain" description="C2" evidence="16">
    <location>
        <begin position="414"/>
        <end position="530"/>
    </location>
</feature>
<keyword evidence="18" id="KW-1185">Reference proteome</keyword>
<evidence type="ECO:0000256" key="15">
    <source>
        <dbReference type="SAM" id="Phobius"/>
    </source>
</evidence>
<keyword evidence="9" id="KW-0106">Calcium</keyword>
<dbReference type="GO" id="GO:0005789">
    <property type="term" value="C:endoplasmic reticulum membrane"/>
    <property type="evidence" value="ECO:0007669"/>
    <property type="project" value="UniProtKB-SubCell"/>
</dbReference>
<dbReference type="Pfam" id="PF17047">
    <property type="entry name" value="SMP_LBD"/>
    <property type="match status" value="2"/>
</dbReference>
<dbReference type="InterPro" id="IPR037733">
    <property type="entry name" value="Ext_Synaptotagmin_C2A"/>
</dbReference>
<evidence type="ECO:0000256" key="1">
    <source>
        <dbReference type="ARBA" id="ARBA00004202"/>
    </source>
</evidence>
<comment type="similarity">
    <text evidence="3">Belongs to the extended synaptotagmin family.</text>
</comment>
<dbReference type="Gene3D" id="2.60.40.150">
    <property type="entry name" value="C2 domain"/>
    <property type="match status" value="6"/>
</dbReference>
<evidence type="ECO:0000256" key="4">
    <source>
        <dbReference type="ARBA" id="ARBA00022448"/>
    </source>
</evidence>
<keyword evidence="10 15" id="KW-1133">Transmembrane helix</keyword>
<evidence type="ECO:0000256" key="14">
    <source>
        <dbReference type="SAM" id="MobiDB-lite"/>
    </source>
</evidence>
<dbReference type="GO" id="GO:0005509">
    <property type="term" value="F:calcium ion binding"/>
    <property type="evidence" value="ECO:0007669"/>
    <property type="project" value="TreeGrafter"/>
</dbReference>
<dbReference type="FunCoup" id="A0A6P8IFY4">
    <property type="interactions" value="1271"/>
</dbReference>
<dbReference type="GO" id="GO:0008429">
    <property type="term" value="F:phosphatidylethanolamine binding"/>
    <property type="evidence" value="ECO:0007669"/>
    <property type="project" value="TreeGrafter"/>
</dbReference>
<name>A0A6P8IFY4_ACTTE</name>
<evidence type="ECO:0000256" key="7">
    <source>
        <dbReference type="ARBA" id="ARBA00022737"/>
    </source>
</evidence>
<evidence type="ECO:0000256" key="12">
    <source>
        <dbReference type="ARBA" id="ARBA00023121"/>
    </source>
</evidence>
<keyword evidence="5 15" id="KW-0812">Transmembrane</keyword>
<dbReference type="InterPro" id="IPR051634">
    <property type="entry name" value="Extended_Synaptotagmin"/>
</dbReference>
<dbReference type="CDD" id="cd21670">
    <property type="entry name" value="SMP_ESyt"/>
    <property type="match status" value="2"/>
</dbReference>
<keyword evidence="7" id="KW-0677">Repeat</keyword>
<organism evidence="18 19">
    <name type="scientific">Actinia tenebrosa</name>
    <name type="common">Australian red waratah sea anemone</name>
    <dbReference type="NCBI Taxonomy" id="6105"/>
    <lineage>
        <taxon>Eukaryota</taxon>
        <taxon>Metazoa</taxon>
        <taxon>Cnidaria</taxon>
        <taxon>Anthozoa</taxon>
        <taxon>Hexacorallia</taxon>
        <taxon>Actiniaria</taxon>
        <taxon>Actiniidae</taxon>
        <taxon>Actinia</taxon>
    </lineage>
</organism>
<dbReference type="InterPro" id="IPR039010">
    <property type="entry name" value="Synaptotagmin_SMP"/>
</dbReference>
<feature type="domain" description="SMP-LTD" evidence="17">
    <location>
        <begin position="879"/>
        <end position="1057"/>
    </location>
</feature>
<evidence type="ECO:0000256" key="9">
    <source>
        <dbReference type="ARBA" id="ARBA00022837"/>
    </source>
</evidence>
<dbReference type="InterPro" id="IPR031468">
    <property type="entry name" value="SMP_LBD"/>
</dbReference>
<feature type="region of interest" description="Disordered" evidence="14">
    <location>
        <begin position="553"/>
        <end position="633"/>
    </location>
</feature>
<dbReference type="InterPro" id="IPR000008">
    <property type="entry name" value="C2_dom"/>
</dbReference>
<dbReference type="RefSeq" id="XP_031565642.1">
    <property type="nucleotide sequence ID" value="XM_031709782.1"/>
</dbReference>
<evidence type="ECO:0000256" key="2">
    <source>
        <dbReference type="ARBA" id="ARBA00004477"/>
    </source>
</evidence>
<evidence type="ECO:0000256" key="5">
    <source>
        <dbReference type="ARBA" id="ARBA00022692"/>
    </source>
</evidence>
<dbReference type="CDD" id="cd08391">
    <property type="entry name" value="C2A_C2C_Synaptotagmin_like"/>
    <property type="match status" value="2"/>
</dbReference>
<reference evidence="19" key="1">
    <citation type="submission" date="2025-08" db="UniProtKB">
        <authorList>
            <consortium name="RefSeq"/>
        </authorList>
    </citation>
    <scope>IDENTIFICATION</scope>
    <source>
        <tissue evidence="19">Tentacle</tissue>
    </source>
</reference>
<feature type="domain" description="C2" evidence="16">
    <location>
        <begin position="1057"/>
        <end position="1175"/>
    </location>
</feature>
<dbReference type="PROSITE" id="PS51847">
    <property type="entry name" value="SMP"/>
    <property type="match status" value="2"/>
</dbReference>
<keyword evidence="13 15" id="KW-0472">Membrane</keyword>
<feature type="domain" description="C2" evidence="16">
    <location>
        <begin position="1403"/>
        <end position="1523"/>
    </location>
</feature>
<keyword evidence="8" id="KW-0256">Endoplasmic reticulum</keyword>
<evidence type="ECO:0000259" key="16">
    <source>
        <dbReference type="PROSITE" id="PS50004"/>
    </source>
</evidence>
<keyword evidence="12" id="KW-0446">Lipid-binding</keyword>
<evidence type="ECO:0000256" key="6">
    <source>
        <dbReference type="ARBA" id="ARBA00022723"/>
    </source>
</evidence>
<dbReference type="InterPro" id="IPR035892">
    <property type="entry name" value="C2_domain_sf"/>
</dbReference>
<dbReference type="GO" id="GO:0035091">
    <property type="term" value="F:phosphatidylinositol binding"/>
    <property type="evidence" value="ECO:0007669"/>
    <property type="project" value="TreeGrafter"/>
</dbReference>
<evidence type="ECO:0000256" key="3">
    <source>
        <dbReference type="ARBA" id="ARBA00005867"/>
    </source>
</evidence>
<dbReference type="PANTHER" id="PTHR45761:SF1">
    <property type="entry name" value="EXTENDED SYNAPTOTAGMIN-LIKE PROTEIN 2, ISOFORM C"/>
    <property type="match status" value="1"/>
</dbReference>
<dbReference type="PANTHER" id="PTHR45761">
    <property type="entry name" value="EXTENDED SYNAPTOTAGMIN-LIKE PROTEIN 2, ISOFORM C"/>
    <property type="match status" value="1"/>
</dbReference>
<keyword evidence="6" id="KW-0479">Metal-binding</keyword>
<dbReference type="PROSITE" id="PS50004">
    <property type="entry name" value="C2"/>
    <property type="match status" value="5"/>
</dbReference>
<feature type="domain" description="C2" evidence="16">
    <location>
        <begin position="637"/>
        <end position="762"/>
    </location>
</feature>
<dbReference type="SMART" id="SM00239">
    <property type="entry name" value="C2"/>
    <property type="match status" value="6"/>
</dbReference>
<dbReference type="GO" id="GO:0005544">
    <property type="term" value="F:calcium-dependent phospholipid binding"/>
    <property type="evidence" value="ECO:0007669"/>
    <property type="project" value="TreeGrafter"/>
</dbReference>
<evidence type="ECO:0000256" key="8">
    <source>
        <dbReference type="ARBA" id="ARBA00022824"/>
    </source>
</evidence>
<dbReference type="Pfam" id="PF00168">
    <property type="entry name" value="C2"/>
    <property type="match status" value="6"/>
</dbReference>
<dbReference type="FunFam" id="2.60.40.150:FF:000155">
    <property type="entry name" value="extended synaptotagmin-2 isoform X1"/>
    <property type="match status" value="2"/>
</dbReference>
<feature type="transmembrane region" description="Helical" evidence="15">
    <location>
        <begin position="809"/>
        <end position="842"/>
    </location>
</feature>
<dbReference type="GO" id="GO:0006869">
    <property type="term" value="P:lipid transport"/>
    <property type="evidence" value="ECO:0007669"/>
    <property type="project" value="UniProtKB-KW"/>
</dbReference>
<feature type="domain" description="C2" evidence="16">
    <location>
        <begin position="265"/>
        <end position="392"/>
    </location>
</feature>
<dbReference type="KEGG" id="aten:116300826"/>
<evidence type="ECO:0000256" key="11">
    <source>
        <dbReference type="ARBA" id="ARBA00023055"/>
    </source>
</evidence>
<sequence>MAGNLKEKVLHFKKEFSSHFFTCLGLCFLAYVPWAFGYLQLSFAWIILLLSFGAFLQSGHLLNQRQRRLHKNINDENDIKDIWPSMPSWIYFSEEEHALWVNRILDQMWPYVEDMVQAILKQSVEPAIQQSLPGPLQCLRFDKISLGQIPPYITNFKTYRVCNSKRDDEFIMDLDVVYNGDADFVLAVKKVKLGVSDFQLHGSLRVILKPLLPDFNPVGGVTVFFLNRPKISFDLTNLLSVLDIPGIKSTLLDITEDVVASFVVLPNRIAVPLSLNVDAADLQYPISDGVIRVQLIEAKDLIKADMAIISEGSSDPYAILEVGAQKFRTKTKKSNCNPVWKETFEAFIDNTEGQELFVKVYDEDIASSDEKIGEVDLQVARVFEKGISDLWLPLEGVDEGKIHMKLTWFALSSNPEDLRQATPINPTVAAVFVKIISAVDLPKDLRDEEDPKMLLCDVSVCKTTQKTYPVSSVTPTWNQGLRFLVSNPRTQTVRINMMEDDKLLCHVKFDLKRIENVPGMTHEGAFPLIGPGFERSALKCKVVLRAMKATQVEEPDGNSCKEVENATNDTLNQRKLRKSLPGRLNASVPQLSETEVDSEGQGRLHFRKDASSSSMTSSTCGMSSLTSLEQSTEELTSRGEVKLGLRYDHSKNRLIVVIIRADGLKSRDATNRTNPYVRLYLLPDKTKKSRRKTAASRGNVNPVFNETFEYDVGLEELKDRELDLVVKNARPGFNVRRGWNMIGGTTIQLSELALSSGITMTCELKKIITGVWVYRQSIMEKTNELTPRPFYKRIYHKIRYMSKNEMMEFGRFFAVTFSLWLVGYMHFSFAWIVMIVMIFVSWQFEIDKKKKHRKNLEKAHMSSFFHKFENMPSWVYFSDKEHAEWINKMLVQMWPFLGDMVCDILKNTVEPEMQKNLPKALQTLYFDKITLGNQPPAIMSVSSYDSREKAGCFIMDLDFKYNGDAQVKLSVKSVKLGLTNFQLHGVLRVIFKPLVSEYNPIGGVTVFFLNRPKTKFDLTNLLNVLDFPGLKSTLRGIVDDTIASLVVLPNRIAVPLAEGVDGSDLQYPIPEGVLRVKVIEARDLIAKDFGIGKKGKSDPYAILRVGAQSFHTKVKNNDLNPTWNETFEAFVDNSEGQNIELTVWDEDTSSKDSKIGFIETAIASAVEQGKHDVWLPLEGVKQGRIHLFLSWFPLSTNPAHQQVAEHQDDSVAALFVKVINASQLPVNKDPTLNSIFCEVTVVGTTLKTFTAYGEKTEWKQGLSFLLKNPETSEAKIRVIESKGNRCLGVMKYTIHDLLQKRGMSEEKAFALEESGDKSTLACRLTLRMLSLPSLMEIEEIGGPGVEDGTERDVPHVDGPQVPTLLVDGKEPGNEGHKAETGSEQGSVYEENSFGDHSIEDLTSRGELDLHLKYDHRRNCLSVKVIGIKNLKSRDAEHKTNPFVRLYLLPDRSKKTRRVTKIIRGSLDGEYHETFEYAVGLDVLGNRQLECAVKSDRGLRNRLIGTSTVELGELELTDGCDLQLELKKI</sequence>
<dbReference type="OrthoDB" id="1029639at2759"/>
<feature type="transmembrane region" description="Helical" evidence="15">
    <location>
        <begin position="16"/>
        <end position="36"/>
    </location>
</feature>
<feature type="domain" description="SMP-LTD" evidence="17">
    <location>
        <begin position="94"/>
        <end position="274"/>
    </location>
</feature>
<evidence type="ECO:0000313" key="19">
    <source>
        <dbReference type="RefSeq" id="XP_031565642.1"/>
    </source>
</evidence>
<feature type="transmembrane region" description="Helical" evidence="15">
    <location>
        <begin position="42"/>
        <end position="62"/>
    </location>
</feature>
<comment type="subcellular location">
    <subcellularLocation>
        <location evidence="1">Cell membrane</location>
        <topology evidence="1">Peripheral membrane protein</topology>
    </subcellularLocation>
    <subcellularLocation>
        <location evidence="2">Endoplasmic reticulum membrane</location>
        <topology evidence="2">Multi-pass membrane protein</topology>
    </subcellularLocation>
</comment>
<evidence type="ECO:0000259" key="17">
    <source>
        <dbReference type="PROSITE" id="PS51847"/>
    </source>
</evidence>
<protein>
    <submittedName>
        <fullName evidence="19">Extended synaptotagmin-2-like</fullName>
    </submittedName>
</protein>
<feature type="compositionally biased region" description="Basic and acidic residues" evidence="14">
    <location>
        <begin position="1367"/>
        <end position="1380"/>
    </location>
</feature>
<keyword evidence="11" id="KW-0445">Lipid transport</keyword>
<gene>
    <name evidence="19" type="primary">LOC116300826</name>
</gene>
<dbReference type="Proteomes" id="UP000515163">
    <property type="component" value="Unplaced"/>
</dbReference>